<dbReference type="Proteomes" id="UP000094379">
    <property type="component" value="Unassembled WGS sequence"/>
</dbReference>
<dbReference type="AlphaFoldDB" id="A0A1E3GT87"/>
<keyword evidence="2" id="KW-0808">Transferase</keyword>
<evidence type="ECO:0000259" key="1">
    <source>
        <dbReference type="Pfam" id="PF19279"/>
    </source>
</evidence>
<reference evidence="2 3" key="1">
    <citation type="submission" date="2016-07" db="EMBL/GenBank/DDBJ databases">
        <title>Draft Genome Sequence of Methylophaga muralis Bur 1.</title>
        <authorList>
            <person name="Vasilenko O.V."/>
            <person name="Doronina N.V."/>
            <person name="Shmareva M.N."/>
            <person name="Tarlachkov S.V."/>
            <person name="Mustakhimov I."/>
            <person name="Trotsenko Y.A."/>
        </authorList>
    </citation>
    <scope>NUCLEOTIDE SEQUENCE [LARGE SCALE GENOMIC DNA]</scope>
    <source>
        <strain evidence="2 3">Bur 1</strain>
    </source>
</reference>
<dbReference type="SUPFAM" id="SSF111331">
    <property type="entry name" value="NAD kinase/diacylglycerol kinase-like"/>
    <property type="match status" value="1"/>
</dbReference>
<proteinExistence type="predicted"/>
<keyword evidence="2" id="KW-0418">Kinase</keyword>
<protein>
    <submittedName>
        <fullName evidence="2">Putative lipid kinase BmrU</fullName>
        <ecNumber evidence="2">2.7.1.-</ecNumber>
    </submittedName>
</protein>
<dbReference type="InterPro" id="IPR045540">
    <property type="entry name" value="YegS/DAGK_C"/>
</dbReference>
<dbReference type="EC" id="2.7.1.-" evidence="2"/>
<gene>
    <name evidence="2" type="primary">bmrU</name>
    <name evidence="2" type="ORF">A9E74_00974</name>
</gene>
<sequence length="169" mass="18708">MAHVGLGVDVTRELSSDSKKFFGVFAYLGAFLRAIKQNKSFKVHIKTDDWHVSTKVIHLAIGNGRFYGGGNIVDQRSTLLEGELNLFFIKPQPWWQLLLLGPSLRKGALDKTDRIVRKSSDKFSIQTSKPKQLEADGEFKTTTPAEFEVIPNAIEAIVGDMPTSTSGTV</sequence>
<dbReference type="GO" id="GO:0016301">
    <property type="term" value="F:kinase activity"/>
    <property type="evidence" value="ECO:0007669"/>
    <property type="project" value="UniProtKB-KW"/>
</dbReference>
<dbReference type="Gene3D" id="2.60.200.40">
    <property type="match status" value="1"/>
</dbReference>
<dbReference type="InterPro" id="IPR016064">
    <property type="entry name" value="NAD/diacylglycerol_kinase_sf"/>
</dbReference>
<dbReference type="EMBL" id="MCRI01000007">
    <property type="protein sequence ID" value="ODN67247.1"/>
    <property type="molecule type" value="Genomic_DNA"/>
</dbReference>
<comment type="caution">
    <text evidence="2">The sequence shown here is derived from an EMBL/GenBank/DDBJ whole genome shotgun (WGS) entry which is preliminary data.</text>
</comment>
<dbReference type="STRING" id="291169.A9E74_00974"/>
<feature type="domain" description="YegS/DAGK C-terminal" evidence="1">
    <location>
        <begin position="3"/>
        <end position="157"/>
    </location>
</feature>
<evidence type="ECO:0000313" key="2">
    <source>
        <dbReference type="EMBL" id="ODN67247.1"/>
    </source>
</evidence>
<keyword evidence="3" id="KW-1185">Reference proteome</keyword>
<evidence type="ECO:0000313" key="3">
    <source>
        <dbReference type="Proteomes" id="UP000094379"/>
    </source>
</evidence>
<organism evidence="2 3">
    <name type="scientific">Methylophaga muralis</name>
    <dbReference type="NCBI Taxonomy" id="291169"/>
    <lineage>
        <taxon>Bacteria</taxon>
        <taxon>Pseudomonadati</taxon>
        <taxon>Pseudomonadota</taxon>
        <taxon>Gammaproteobacteria</taxon>
        <taxon>Thiotrichales</taxon>
        <taxon>Piscirickettsiaceae</taxon>
        <taxon>Methylophaga</taxon>
    </lineage>
</organism>
<name>A0A1E3GT87_9GAMM</name>
<dbReference type="PATRIC" id="fig|291169.3.peg.981"/>
<dbReference type="Pfam" id="PF19279">
    <property type="entry name" value="YegS_C"/>
    <property type="match status" value="1"/>
</dbReference>
<accession>A0A1E3GT87</accession>